<dbReference type="Gene3D" id="3.40.30.10">
    <property type="entry name" value="Glutaredoxin"/>
    <property type="match status" value="1"/>
</dbReference>
<keyword evidence="3" id="KW-1185">Reference proteome</keyword>
<dbReference type="AlphaFoldDB" id="A0A9W9ZQK5"/>
<dbReference type="GO" id="GO:0016020">
    <property type="term" value="C:membrane"/>
    <property type="evidence" value="ECO:0007669"/>
    <property type="project" value="TreeGrafter"/>
</dbReference>
<dbReference type="GO" id="GO:0005254">
    <property type="term" value="F:chloride channel activity"/>
    <property type="evidence" value="ECO:0007669"/>
    <property type="project" value="TreeGrafter"/>
</dbReference>
<dbReference type="InterPro" id="IPR004045">
    <property type="entry name" value="Glutathione_S-Trfase_N"/>
</dbReference>
<dbReference type="PROSITE" id="PS50404">
    <property type="entry name" value="GST_NTER"/>
    <property type="match status" value="1"/>
</dbReference>
<sequence length="238" mass="26486">MSNGLQPSTGFYLLVRAAANESSIAACPLTHQVRMICKLKNIEPLIMPFNIQKKSKEFLEVNSTGKVPVLVHQVNPDEALVLDDPLLIAKYLEELFPNPPIRSKSKDAITAGSNIFQKFCALVKNQDEAKDPGLKTALLKKIEELDSVLLSTNGAFMEGDSLRLSDCSLLSQLLLVRVAAKELKGLDIPARFRGVWGYIHAGEKHAVFRDTCPSVELIKEHWSRDFAVPMLEGYERKL</sequence>
<dbReference type="Pfam" id="PF13417">
    <property type="entry name" value="GST_N_3"/>
    <property type="match status" value="1"/>
</dbReference>
<dbReference type="Gene3D" id="1.20.1050.10">
    <property type="match status" value="1"/>
</dbReference>
<dbReference type="OrthoDB" id="1935530at2759"/>
<dbReference type="SUPFAM" id="SSF52833">
    <property type="entry name" value="Thioredoxin-like"/>
    <property type="match status" value="1"/>
</dbReference>
<gene>
    <name evidence="2" type="primary">CLIC6</name>
    <name evidence="2" type="ORF">OS493_013696</name>
</gene>
<evidence type="ECO:0000259" key="1">
    <source>
        <dbReference type="PROSITE" id="PS50404"/>
    </source>
</evidence>
<organism evidence="2 3">
    <name type="scientific">Desmophyllum pertusum</name>
    <dbReference type="NCBI Taxonomy" id="174260"/>
    <lineage>
        <taxon>Eukaryota</taxon>
        <taxon>Metazoa</taxon>
        <taxon>Cnidaria</taxon>
        <taxon>Anthozoa</taxon>
        <taxon>Hexacorallia</taxon>
        <taxon>Scleractinia</taxon>
        <taxon>Caryophylliina</taxon>
        <taxon>Caryophylliidae</taxon>
        <taxon>Desmophyllum</taxon>
    </lineage>
</organism>
<dbReference type="PANTHER" id="PTHR43920">
    <property type="entry name" value="CHLORIDE INTRACELLULAR CHANNEL, ISOFORM A"/>
    <property type="match status" value="1"/>
</dbReference>
<dbReference type="GO" id="GO:0005737">
    <property type="term" value="C:cytoplasm"/>
    <property type="evidence" value="ECO:0007669"/>
    <property type="project" value="TreeGrafter"/>
</dbReference>
<evidence type="ECO:0000313" key="3">
    <source>
        <dbReference type="Proteomes" id="UP001163046"/>
    </source>
</evidence>
<dbReference type="InterPro" id="IPR036282">
    <property type="entry name" value="Glutathione-S-Trfase_C_sf"/>
</dbReference>
<evidence type="ECO:0000313" key="2">
    <source>
        <dbReference type="EMBL" id="KAJ7385670.1"/>
    </source>
</evidence>
<name>A0A9W9ZQK5_9CNID</name>
<reference evidence="2" key="1">
    <citation type="submission" date="2023-01" db="EMBL/GenBank/DDBJ databases">
        <title>Genome assembly of the deep-sea coral Lophelia pertusa.</title>
        <authorList>
            <person name="Herrera S."/>
            <person name="Cordes E."/>
        </authorList>
    </citation>
    <scope>NUCLEOTIDE SEQUENCE</scope>
    <source>
        <strain evidence="2">USNM1676648</strain>
        <tissue evidence="2">Polyp</tissue>
    </source>
</reference>
<proteinExistence type="predicted"/>
<accession>A0A9W9ZQK5</accession>
<comment type="caution">
    <text evidence="2">The sequence shown here is derived from an EMBL/GenBank/DDBJ whole genome shotgun (WGS) entry which is preliminary data.</text>
</comment>
<dbReference type="InterPro" id="IPR036249">
    <property type="entry name" value="Thioredoxin-like_sf"/>
</dbReference>
<protein>
    <submittedName>
        <fullName evidence="2">Chloride intracellular channel protein 6</fullName>
    </submittedName>
</protein>
<dbReference type="SUPFAM" id="SSF47616">
    <property type="entry name" value="GST C-terminal domain-like"/>
    <property type="match status" value="1"/>
</dbReference>
<dbReference type="PANTHER" id="PTHR43920:SF5">
    <property type="entry name" value="CHLORIDE INTRACELLULAR CHANNEL CLIC"/>
    <property type="match status" value="1"/>
</dbReference>
<feature type="domain" description="GST N-terminal" evidence="1">
    <location>
        <begin position="17"/>
        <end position="100"/>
    </location>
</feature>
<dbReference type="Proteomes" id="UP001163046">
    <property type="component" value="Unassembled WGS sequence"/>
</dbReference>
<dbReference type="EMBL" id="MU825879">
    <property type="protein sequence ID" value="KAJ7385670.1"/>
    <property type="molecule type" value="Genomic_DNA"/>
</dbReference>